<dbReference type="KEGG" id="pseb:EOK75_19230"/>
<geneLocation type="plasmid" evidence="6 7">
    <name>unnamed1</name>
</geneLocation>
<dbReference type="OrthoDB" id="9790747at2"/>
<dbReference type="EMBL" id="CP039965">
    <property type="protein sequence ID" value="QCO58068.1"/>
    <property type="molecule type" value="Genomic_DNA"/>
</dbReference>
<dbReference type="GO" id="GO:0003700">
    <property type="term" value="F:DNA-binding transcription factor activity"/>
    <property type="evidence" value="ECO:0007669"/>
    <property type="project" value="InterPro"/>
</dbReference>
<feature type="domain" description="HTH arsR-type" evidence="5">
    <location>
        <begin position="1"/>
        <end position="91"/>
    </location>
</feature>
<dbReference type="PROSITE" id="PS50987">
    <property type="entry name" value="HTH_ARSR_2"/>
    <property type="match status" value="1"/>
</dbReference>
<evidence type="ECO:0000313" key="6">
    <source>
        <dbReference type="EMBL" id="QCO58068.1"/>
    </source>
</evidence>
<dbReference type="InterPro" id="IPR036388">
    <property type="entry name" value="WH-like_DNA-bd_sf"/>
</dbReference>
<organism evidence="6 7">
    <name type="scientific">Pseudorhodobacter turbinis</name>
    <dbReference type="NCBI Taxonomy" id="2500533"/>
    <lineage>
        <taxon>Bacteria</taxon>
        <taxon>Pseudomonadati</taxon>
        <taxon>Pseudomonadota</taxon>
        <taxon>Alphaproteobacteria</taxon>
        <taxon>Rhodobacterales</taxon>
        <taxon>Paracoccaceae</taxon>
        <taxon>Pseudorhodobacter</taxon>
    </lineage>
</organism>
<reference evidence="6 7" key="1">
    <citation type="submission" date="2019-05" db="EMBL/GenBank/DDBJ databases">
        <title>Pseudorhodobacter turbinis sp. nov., isolated from the gut of the Korean turban shell.</title>
        <authorList>
            <person name="Jeong Y.-S."/>
            <person name="Kang W.-R."/>
            <person name="Bae J.-W."/>
        </authorList>
    </citation>
    <scope>NUCLEOTIDE SEQUENCE [LARGE SCALE GENOMIC DNA]</scope>
    <source>
        <strain evidence="6 7">S12M18</strain>
        <plasmid evidence="6 7">unnamed1</plasmid>
    </source>
</reference>
<dbReference type="InterPro" id="IPR001845">
    <property type="entry name" value="HTH_ArsR_DNA-bd_dom"/>
</dbReference>
<dbReference type="PANTHER" id="PTHR33154:SF18">
    <property type="entry name" value="ARSENICAL RESISTANCE OPERON REPRESSOR"/>
    <property type="match status" value="1"/>
</dbReference>
<dbReference type="Gene3D" id="1.10.10.10">
    <property type="entry name" value="Winged helix-like DNA-binding domain superfamily/Winged helix DNA-binding domain"/>
    <property type="match status" value="1"/>
</dbReference>
<name>A0A4P8ELS9_9RHOB</name>
<dbReference type="CDD" id="cd00090">
    <property type="entry name" value="HTH_ARSR"/>
    <property type="match status" value="1"/>
</dbReference>
<dbReference type="Proteomes" id="UP000298631">
    <property type="component" value="Plasmid unnamed1"/>
</dbReference>
<dbReference type="AlphaFoldDB" id="A0A4P8ELS9"/>
<gene>
    <name evidence="6" type="ORF">EOK75_19230</name>
</gene>
<keyword evidence="3" id="KW-0238">DNA-binding</keyword>
<dbReference type="SUPFAM" id="SSF46785">
    <property type="entry name" value="Winged helix' DNA-binding domain"/>
    <property type="match status" value="1"/>
</dbReference>
<accession>A0A4P8ELS9</accession>
<sequence>MISILSALAEPTRLKAIRLLADGDEHCVCELMKTLGATQSRMSRHMQILKQAGLVTDRRDAQWVRYRLNPDLHRDVAGLIMAVLKVENEQERAAA</sequence>
<keyword evidence="2" id="KW-0805">Transcription regulation</keyword>
<protein>
    <submittedName>
        <fullName evidence="6">Winged helix-turn-helix transcriptional regulator</fullName>
    </submittedName>
</protein>
<dbReference type="GO" id="GO:0003677">
    <property type="term" value="F:DNA binding"/>
    <property type="evidence" value="ECO:0007669"/>
    <property type="project" value="UniProtKB-KW"/>
</dbReference>
<proteinExistence type="predicted"/>
<evidence type="ECO:0000256" key="3">
    <source>
        <dbReference type="ARBA" id="ARBA00023125"/>
    </source>
</evidence>
<keyword evidence="4" id="KW-0804">Transcription</keyword>
<evidence type="ECO:0000259" key="5">
    <source>
        <dbReference type="PROSITE" id="PS50987"/>
    </source>
</evidence>
<dbReference type="SMART" id="SM00418">
    <property type="entry name" value="HTH_ARSR"/>
    <property type="match status" value="1"/>
</dbReference>
<keyword evidence="1" id="KW-0059">Arsenical resistance</keyword>
<dbReference type="InterPro" id="IPR051081">
    <property type="entry name" value="HTH_MetalResp_TranReg"/>
</dbReference>
<dbReference type="InterPro" id="IPR036390">
    <property type="entry name" value="WH_DNA-bd_sf"/>
</dbReference>
<dbReference type="GO" id="GO:0046685">
    <property type="term" value="P:response to arsenic-containing substance"/>
    <property type="evidence" value="ECO:0007669"/>
    <property type="project" value="UniProtKB-KW"/>
</dbReference>
<dbReference type="InterPro" id="IPR011991">
    <property type="entry name" value="ArsR-like_HTH"/>
</dbReference>
<dbReference type="NCBIfam" id="NF033788">
    <property type="entry name" value="HTH_metalloreg"/>
    <property type="match status" value="1"/>
</dbReference>
<evidence type="ECO:0000256" key="2">
    <source>
        <dbReference type="ARBA" id="ARBA00023015"/>
    </source>
</evidence>
<evidence type="ECO:0000313" key="7">
    <source>
        <dbReference type="Proteomes" id="UP000298631"/>
    </source>
</evidence>
<keyword evidence="7" id="KW-1185">Reference proteome</keyword>
<dbReference type="Pfam" id="PF01022">
    <property type="entry name" value="HTH_5"/>
    <property type="match status" value="1"/>
</dbReference>
<evidence type="ECO:0000256" key="4">
    <source>
        <dbReference type="ARBA" id="ARBA00023163"/>
    </source>
</evidence>
<evidence type="ECO:0000256" key="1">
    <source>
        <dbReference type="ARBA" id="ARBA00022849"/>
    </source>
</evidence>
<dbReference type="PRINTS" id="PR00778">
    <property type="entry name" value="HTHARSR"/>
</dbReference>
<keyword evidence="6" id="KW-0614">Plasmid</keyword>
<dbReference type="PANTHER" id="PTHR33154">
    <property type="entry name" value="TRANSCRIPTIONAL REGULATOR, ARSR FAMILY"/>
    <property type="match status" value="1"/>
</dbReference>